<dbReference type="Pfam" id="PF00046">
    <property type="entry name" value="Homeodomain"/>
    <property type="match status" value="1"/>
</dbReference>
<dbReference type="PANTHER" id="PTHR47713:SF2">
    <property type="entry name" value="HOMEODOMAIN-LIKE SUPERFAMILY PROTEIN"/>
    <property type="match status" value="1"/>
</dbReference>
<evidence type="ECO:0000313" key="7">
    <source>
        <dbReference type="Proteomes" id="UP000631114"/>
    </source>
</evidence>
<organism evidence="6 7">
    <name type="scientific">Coptis chinensis</name>
    <dbReference type="NCBI Taxonomy" id="261450"/>
    <lineage>
        <taxon>Eukaryota</taxon>
        <taxon>Viridiplantae</taxon>
        <taxon>Streptophyta</taxon>
        <taxon>Embryophyta</taxon>
        <taxon>Tracheophyta</taxon>
        <taxon>Spermatophyta</taxon>
        <taxon>Magnoliopsida</taxon>
        <taxon>Ranunculales</taxon>
        <taxon>Ranunculaceae</taxon>
        <taxon>Coptidoideae</taxon>
        <taxon>Coptis</taxon>
    </lineage>
</organism>
<gene>
    <name evidence="6" type="ORF">IFM89_005227</name>
</gene>
<comment type="caution">
    <text evidence="6">The sequence shown here is derived from an EMBL/GenBank/DDBJ whole genome shotgun (WGS) entry which is preliminary data.</text>
</comment>
<dbReference type="GO" id="GO:0005634">
    <property type="term" value="C:nucleus"/>
    <property type="evidence" value="ECO:0007669"/>
    <property type="project" value="UniProtKB-SubCell"/>
</dbReference>
<reference evidence="6 7" key="1">
    <citation type="submission" date="2020-10" db="EMBL/GenBank/DDBJ databases">
        <title>The Coptis chinensis genome and diversification of protoberbering-type alkaloids.</title>
        <authorList>
            <person name="Wang B."/>
            <person name="Shu S."/>
            <person name="Song C."/>
            <person name="Liu Y."/>
        </authorList>
    </citation>
    <scope>NUCLEOTIDE SEQUENCE [LARGE SCALE GENOMIC DNA]</scope>
    <source>
        <strain evidence="6">HL-2020</strain>
        <tissue evidence="6">Leaf</tissue>
    </source>
</reference>
<dbReference type="CDD" id="cd00086">
    <property type="entry name" value="homeodomain"/>
    <property type="match status" value="1"/>
</dbReference>
<feature type="region of interest" description="Disordered" evidence="4">
    <location>
        <begin position="1"/>
        <end position="20"/>
    </location>
</feature>
<feature type="DNA-binding region" description="Homeobox" evidence="2">
    <location>
        <begin position="17"/>
        <end position="76"/>
    </location>
</feature>
<dbReference type="OrthoDB" id="6159439at2759"/>
<keyword evidence="7" id="KW-1185">Reference proteome</keyword>
<dbReference type="GO" id="GO:0003677">
    <property type="term" value="F:DNA binding"/>
    <property type="evidence" value="ECO:0007669"/>
    <property type="project" value="UniProtKB-UniRule"/>
</dbReference>
<evidence type="ECO:0000313" key="6">
    <source>
        <dbReference type="EMBL" id="KAF9591646.1"/>
    </source>
</evidence>
<dbReference type="InterPro" id="IPR001356">
    <property type="entry name" value="HD"/>
</dbReference>
<sequence>MSESCEVLEEDKFHPENNKKRTLKTPSQLEALEKLYNEHKYPTESIKAQLAEEIGLSEKQVSGWFCHRRLKDKNMLIEARLIGRQDFSSGIIQDRCSALKQDSCSSTKPGDYKHVDPREVESRRFCGQDSPTEDLTYRSMGRVFISSSNFPLTKNKDWKPKPRGHMVGSEYSNSQKDIENAAILAVKRQLGRHYREDGPALGVKFETLPPSAFDLPIADAINGPYYVGDSIVPNNVGVLKVHKQPTLDTGYTKYNHVMHPHNSHLQVEHLKQTGLGPDHRDGFNGHNSLQTDFSNYSHGQYFSVGSTEEDPAGVANVSNKSRRIHGVSQMHGVEGMRSDSVSNRILHPYDAKVITKGSSHPKLHNRNSPSSQRLHNLKDRSPMIVQYDECLGTERRQHSGMVKEEKLYGERRKSEKFTNSIKVKMQQKSDRSWGKTSQSDEYLPQYYASTTPSPNGLLPRGDQIKGYVGEMPTSFSDDETALTSSSMDSDGLDL</sequence>
<evidence type="ECO:0000259" key="5">
    <source>
        <dbReference type="PROSITE" id="PS50071"/>
    </source>
</evidence>
<keyword evidence="2 3" id="KW-0539">Nucleus</keyword>
<dbReference type="SMART" id="SM00389">
    <property type="entry name" value="HOX"/>
    <property type="match status" value="1"/>
</dbReference>
<feature type="compositionally biased region" description="Basic and acidic residues" evidence="4">
    <location>
        <begin position="10"/>
        <end position="19"/>
    </location>
</feature>
<keyword evidence="2 3" id="KW-0371">Homeobox</keyword>
<keyword evidence="2 3" id="KW-0238">DNA-binding</keyword>
<evidence type="ECO:0000256" key="1">
    <source>
        <dbReference type="ARBA" id="ARBA00004123"/>
    </source>
</evidence>
<comment type="subcellular location">
    <subcellularLocation>
        <location evidence="1 2 3">Nucleus</location>
    </subcellularLocation>
</comment>
<feature type="region of interest" description="Disordered" evidence="4">
    <location>
        <begin position="447"/>
        <end position="494"/>
    </location>
</feature>
<name>A0A835H1S5_9MAGN</name>
<feature type="domain" description="Homeobox" evidence="5">
    <location>
        <begin position="15"/>
        <end position="75"/>
    </location>
</feature>
<proteinExistence type="predicted"/>
<protein>
    <recommendedName>
        <fullName evidence="5">Homeobox domain-containing protein</fullName>
    </recommendedName>
</protein>
<dbReference type="SUPFAM" id="SSF46689">
    <property type="entry name" value="Homeodomain-like"/>
    <property type="match status" value="1"/>
</dbReference>
<dbReference type="InterPro" id="IPR009057">
    <property type="entry name" value="Homeodomain-like_sf"/>
</dbReference>
<evidence type="ECO:0000256" key="2">
    <source>
        <dbReference type="PROSITE-ProRule" id="PRU00108"/>
    </source>
</evidence>
<dbReference type="EMBL" id="JADFTS010000008">
    <property type="protein sequence ID" value="KAF9591646.1"/>
    <property type="molecule type" value="Genomic_DNA"/>
</dbReference>
<dbReference type="Gene3D" id="1.10.10.60">
    <property type="entry name" value="Homeodomain-like"/>
    <property type="match status" value="1"/>
</dbReference>
<dbReference type="Proteomes" id="UP000631114">
    <property type="component" value="Unassembled WGS sequence"/>
</dbReference>
<evidence type="ECO:0000256" key="3">
    <source>
        <dbReference type="RuleBase" id="RU000682"/>
    </source>
</evidence>
<dbReference type="PROSITE" id="PS50071">
    <property type="entry name" value="HOMEOBOX_2"/>
    <property type="match status" value="1"/>
</dbReference>
<evidence type="ECO:0000256" key="4">
    <source>
        <dbReference type="SAM" id="MobiDB-lite"/>
    </source>
</evidence>
<dbReference type="AlphaFoldDB" id="A0A835H1S5"/>
<dbReference type="PANTHER" id="PTHR47713">
    <property type="entry name" value="HOMEODOMAIN-LIKE SUPERFAMILY PROTEIN"/>
    <property type="match status" value="1"/>
</dbReference>
<accession>A0A835H1S5</accession>